<feature type="compositionally biased region" description="Low complexity" evidence="6">
    <location>
        <begin position="678"/>
        <end position="687"/>
    </location>
</feature>
<comment type="subcellular location">
    <subcellularLocation>
        <location evidence="1">Cytoplasm</location>
    </subcellularLocation>
</comment>
<organism evidence="9 10">
    <name type="scientific">Oikopleura dioica</name>
    <name type="common">Tunicate</name>
    <dbReference type="NCBI Taxonomy" id="34765"/>
    <lineage>
        <taxon>Eukaryota</taxon>
        <taxon>Metazoa</taxon>
        <taxon>Chordata</taxon>
        <taxon>Tunicata</taxon>
        <taxon>Appendicularia</taxon>
        <taxon>Copelata</taxon>
        <taxon>Oikopleuridae</taxon>
        <taxon>Oikopleura</taxon>
    </lineage>
</organism>
<dbReference type="InterPro" id="IPR034743">
    <property type="entry name" value="RH1"/>
</dbReference>
<dbReference type="InterPro" id="IPR015943">
    <property type="entry name" value="WD40/YVTN_repeat-like_dom_sf"/>
</dbReference>
<evidence type="ECO:0000259" key="7">
    <source>
        <dbReference type="PROSITE" id="PS51776"/>
    </source>
</evidence>
<dbReference type="Pfam" id="PF05600">
    <property type="entry name" value="CDK5RAP3"/>
    <property type="match status" value="1"/>
</dbReference>
<feature type="compositionally biased region" description="Polar residues" evidence="6">
    <location>
        <begin position="353"/>
        <end position="362"/>
    </location>
</feature>
<accession>A0ABN7SHB8</accession>
<proteinExistence type="inferred from homology"/>
<dbReference type="EMBL" id="OU015569">
    <property type="protein sequence ID" value="CAG5099722.1"/>
    <property type="molecule type" value="Genomic_DNA"/>
</dbReference>
<feature type="compositionally biased region" description="Polar residues" evidence="6">
    <location>
        <begin position="372"/>
        <end position="393"/>
    </location>
</feature>
<dbReference type="Pfam" id="PF19056">
    <property type="entry name" value="WD40_2"/>
    <property type="match status" value="1"/>
</dbReference>
<feature type="region of interest" description="Disordered" evidence="6">
    <location>
        <begin position="656"/>
        <end position="687"/>
    </location>
</feature>
<gene>
    <name evidence="9" type="ORF">OKIOD_LOCUS8211</name>
</gene>
<evidence type="ECO:0000259" key="8">
    <source>
        <dbReference type="PROSITE" id="PS51777"/>
    </source>
</evidence>
<evidence type="ECO:0000256" key="5">
    <source>
        <dbReference type="SAM" id="Coils"/>
    </source>
</evidence>
<dbReference type="PROSITE" id="PS51777">
    <property type="entry name" value="RH2"/>
    <property type="match status" value="1"/>
</dbReference>
<keyword evidence="4 5" id="KW-0175">Coiled coil</keyword>
<dbReference type="InterPro" id="IPR008491">
    <property type="entry name" value="CDK5RAP3"/>
</dbReference>
<evidence type="ECO:0000256" key="4">
    <source>
        <dbReference type="ARBA" id="ARBA00023054"/>
    </source>
</evidence>
<protein>
    <submittedName>
        <fullName evidence="9">Oidioi.mRNA.OKI2018_I69.XSR.g16653.t1.cds</fullName>
    </submittedName>
</protein>
<dbReference type="InterPro" id="IPR032486">
    <property type="entry name" value="JIP_LZII"/>
</dbReference>
<feature type="region of interest" description="Disordered" evidence="6">
    <location>
        <begin position="557"/>
        <end position="578"/>
    </location>
</feature>
<feature type="domain" description="RH2" evidence="8">
    <location>
        <begin position="576"/>
        <end position="645"/>
    </location>
</feature>
<evidence type="ECO:0000256" key="1">
    <source>
        <dbReference type="ARBA" id="ARBA00004496"/>
    </source>
</evidence>
<dbReference type="PANTHER" id="PTHR13886">
    <property type="entry name" value="JNK/SAPK-ASSOCIATED PROTEIN"/>
    <property type="match status" value="1"/>
</dbReference>
<keyword evidence="10" id="KW-1185">Reference proteome</keyword>
<comment type="similarity">
    <text evidence="2">Belongs to the JIP scaffold family.</text>
</comment>
<feature type="compositionally biased region" description="Basic and acidic residues" evidence="6">
    <location>
        <begin position="406"/>
        <end position="422"/>
    </location>
</feature>
<feature type="compositionally biased region" description="Polar residues" evidence="6">
    <location>
        <begin position="423"/>
        <end position="441"/>
    </location>
</feature>
<feature type="domain" description="RH1" evidence="7">
    <location>
        <begin position="168"/>
        <end position="256"/>
    </location>
</feature>
<dbReference type="PROSITE" id="PS51776">
    <property type="entry name" value="RH1"/>
    <property type="match status" value="1"/>
</dbReference>
<evidence type="ECO:0000256" key="6">
    <source>
        <dbReference type="SAM" id="MobiDB-lite"/>
    </source>
</evidence>
<dbReference type="InterPro" id="IPR039911">
    <property type="entry name" value="JIP3/JIP4"/>
</dbReference>
<feature type="compositionally biased region" description="Acidic residues" evidence="6">
    <location>
        <begin position="560"/>
        <end position="572"/>
    </location>
</feature>
<evidence type="ECO:0000313" key="9">
    <source>
        <dbReference type="EMBL" id="CAG5099722.1"/>
    </source>
</evidence>
<feature type="coiled-coil region" evidence="5">
    <location>
        <begin position="485"/>
        <end position="533"/>
    </location>
</feature>
<dbReference type="Pfam" id="PF09744">
    <property type="entry name" value="RH1"/>
    <property type="match status" value="1"/>
</dbReference>
<reference evidence="9 10" key="1">
    <citation type="submission" date="2021-04" db="EMBL/GenBank/DDBJ databases">
        <authorList>
            <person name="Bliznina A."/>
        </authorList>
    </citation>
    <scope>NUCLEOTIDE SEQUENCE [LARGE SCALE GENOMIC DNA]</scope>
</reference>
<evidence type="ECO:0000256" key="2">
    <source>
        <dbReference type="ARBA" id="ARBA00009866"/>
    </source>
</evidence>
<dbReference type="Gene3D" id="2.130.10.10">
    <property type="entry name" value="YVTN repeat-like/Quinoprotein amine dehydrogenase"/>
    <property type="match status" value="1"/>
</dbReference>
<evidence type="ECO:0000256" key="3">
    <source>
        <dbReference type="ARBA" id="ARBA00022490"/>
    </source>
</evidence>
<dbReference type="Gene3D" id="1.20.5.1000">
    <property type="entry name" value="arf6 gtpase in complex with a specific effector, jip4"/>
    <property type="match status" value="1"/>
</dbReference>
<dbReference type="Pfam" id="PF16471">
    <property type="entry name" value="JIP_LZII"/>
    <property type="match status" value="1"/>
</dbReference>
<feature type="region of interest" description="Disordered" evidence="6">
    <location>
        <begin position="348"/>
        <end position="442"/>
    </location>
</feature>
<dbReference type="Proteomes" id="UP001158576">
    <property type="component" value="Chromosome XSR"/>
</dbReference>
<sequence length="1124" mass="126024">MNIAIKVAKGKLALYLIEDAEIRQSLMDDIAELEAFCYGRQQLASGEELAKMNNWAKLIAQIEAELASPQLQNFFKLSEFPETADKIVHDLEVHKISASKRENEAKTALKEREELIEEGKRLQEEKKCVLFRINALKSFMEKALSDHYSGRTKETMEFVAYGEGEGDGSSSESMDTGLGQMSEKVQAIAQSLYIELEGMVRQFGPEPAQTVTPFLVRLLETLDEEIKQRRQCAAELELAKADREQLLNHYERERELRKKAEESQFIAEDEADLDKSALQEQLEDLEGRLRYLDTKAQNYDDISRKTAETEEHLKQKYAELSKRHAEILQKYIGLSLGLEKFLSPKLSEENKSLRTSQSSTPLHEQRAPPRISSKSSTPENVTTETYNINIINRSDQYESSSGSDLSSRKLEHNKSLDEELKESQSSTQSKNHSPFTDTSSDMIPEDVEELIAKTDAASVSKDTTGCDLSTQATFDSNSISSSRSIADLEQENSRLMETKNALNVVKDDLLRELEEMTNRYATVKVEFEKAKKEKDIVYKRISVVEADLAKMRMSHATLEQNEDQNEGQDDEPTEKRKRFTRVEMARVLMERNQYKERLMELQEAVRWTEMLRASKYEQLEEKKSESTNAQNSSGKSGKSGGIYKFFSSLFGASTDSSSSGTHGKHVSHSNSDTFDLKSPSSSISPSNSAELSELCKVAGFVQNTEKHMSQMSGWILPESEVDRAYTSNIPIPNHCAPLADSDSANSKIWCATCIDAPEPLICIVSASRAKASRITIFKSSEPQKQINSFTLRDVVVLCQIYIPGCPEPKNPDPTLKQPITTRPDSIDATQGTLWFGSQHGILYVHKVAVTPEDTKALGQLRLADSVVSLNSCENSLIAALANGSLAVIRQINGVWNFSDVNIIDFGAPHYAIGCAAYIPETKKLWCGYRNEVKIVPVLKDDKSEMKTIQAHPRNESRVRLISKHGGGVWVSIRLDSTLRLYDAKTGQHLQDLDCEPFVSKIFGDSLCDRPSFSFVRITALHAGKDRLWIGTGHGIVLAIPYKQNFKNSENKKEFKLPECSMSAALLSVHGFREAVKFFINLGCSDSERIAAGGIGYIDFRTANQSNLSTSSDMLSKSYFLCWQN</sequence>
<evidence type="ECO:0000313" key="10">
    <source>
        <dbReference type="Proteomes" id="UP001158576"/>
    </source>
</evidence>
<name>A0ABN7SHB8_OIKDI</name>
<feature type="coiled-coil region" evidence="5">
    <location>
        <begin position="219"/>
        <end position="330"/>
    </location>
</feature>
<dbReference type="SUPFAM" id="SSF101908">
    <property type="entry name" value="Putative isomerase YbhE"/>
    <property type="match status" value="1"/>
</dbReference>
<dbReference type="InterPro" id="IPR034744">
    <property type="entry name" value="RH2"/>
</dbReference>
<feature type="coiled-coil region" evidence="5">
    <location>
        <begin position="98"/>
        <end position="125"/>
    </location>
</feature>
<dbReference type="PANTHER" id="PTHR13886:SF4">
    <property type="entry name" value="JNK-INTERACTING PROTEIN 3"/>
    <property type="match status" value="1"/>
</dbReference>
<keyword evidence="3" id="KW-0963">Cytoplasm</keyword>